<keyword evidence="4" id="KW-0732">Signal</keyword>
<comment type="caution">
    <text evidence="7">The sequence shown here is derived from an EMBL/GenBank/DDBJ whole genome shotgun (WGS) entry which is preliminary data.</text>
</comment>
<dbReference type="AlphaFoldDB" id="A0A9W6TYU2"/>
<proteinExistence type="inferred from homology"/>
<dbReference type="Pfam" id="PF16810">
    <property type="entry name" value="RXLR"/>
    <property type="match status" value="1"/>
</dbReference>
<comment type="function">
    <text evidence="5">Effector that suppresses plant defense responses during pathogen infection.</text>
</comment>
<evidence type="ECO:0000313" key="7">
    <source>
        <dbReference type="EMBL" id="GMF21836.1"/>
    </source>
</evidence>
<comment type="subcellular location">
    <subcellularLocation>
        <location evidence="1 5">Secreted</location>
    </subcellularLocation>
</comment>
<feature type="compositionally biased region" description="Acidic residues" evidence="6">
    <location>
        <begin position="23"/>
        <end position="48"/>
    </location>
</feature>
<evidence type="ECO:0000256" key="2">
    <source>
        <dbReference type="ARBA" id="ARBA00010400"/>
    </source>
</evidence>
<evidence type="ECO:0000256" key="3">
    <source>
        <dbReference type="ARBA" id="ARBA00022525"/>
    </source>
</evidence>
<evidence type="ECO:0000256" key="1">
    <source>
        <dbReference type="ARBA" id="ARBA00004613"/>
    </source>
</evidence>
<protein>
    <recommendedName>
        <fullName evidence="5">RxLR effector protein</fullName>
    </recommendedName>
</protein>
<organism evidence="7 8">
    <name type="scientific">Phytophthora lilii</name>
    <dbReference type="NCBI Taxonomy" id="2077276"/>
    <lineage>
        <taxon>Eukaryota</taxon>
        <taxon>Sar</taxon>
        <taxon>Stramenopiles</taxon>
        <taxon>Oomycota</taxon>
        <taxon>Peronosporomycetes</taxon>
        <taxon>Peronosporales</taxon>
        <taxon>Peronosporaceae</taxon>
        <taxon>Phytophthora</taxon>
    </lineage>
</organism>
<comment type="similarity">
    <text evidence="2 5">Belongs to the RxLR effector family.</text>
</comment>
<evidence type="ECO:0000256" key="5">
    <source>
        <dbReference type="RuleBase" id="RU367124"/>
    </source>
</evidence>
<feature type="region of interest" description="Disordered" evidence="6">
    <location>
        <begin position="1"/>
        <end position="49"/>
    </location>
</feature>
<dbReference type="OrthoDB" id="128182at2759"/>
<dbReference type="InterPro" id="IPR031825">
    <property type="entry name" value="RXLR"/>
</dbReference>
<evidence type="ECO:0000256" key="4">
    <source>
        <dbReference type="ARBA" id="ARBA00022729"/>
    </source>
</evidence>
<sequence>MKTDMNNVMLPPRFLRSHQSVHDEDDVEDEDKYEDAEDRDNISAEDEERAGGTNLFKTWKLDQMLASIKTFKRFKRMKAAGYNPSKLEDELRDIAGNKYRSLWEMYHANYYTI</sequence>
<keyword evidence="3 5" id="KW-0964">Secreted</keyword>
<gene>
    <name evidence="7" type="ORF">Plil01_000864900</name>
</gene>
<evidence type="ECO:0000256" key="6">
    <source>
        <dbReference type="SAM" id="MobiDB-lite"/>
    </source>
</evidence>
<accession>A0A9W6TYU2</accession>
<dbReference type="Proteomes" id="UP001165083">
    <property type="component" value="Unassembled WGS sequence"/>
</dbReference>
<evidence type="ECO:0000313" key="8">
    <source>
        <dbReference type="Proteomes" id="UP001165083"/>
    </source>
</evidence>
<reference evidence="7" key="1">
    <citation type="submission" date="2023-04" db="EMBL/GenBank/DDBJ databases">
        <title>Phytophthora lilii NBRC 32176.</title>
        <authorList>
            <person name="Ichikawa N."/>
            <person name="Sato H."/>
            <person name="Tonouchi N."/>
        </authorList>
    </citation>
    <scope>NUCLEOTIDE SEQUENCE</scope>
    <source>
        <strain evidence="7">NBRC 32176</strain>
    </source>
</reference>
<dbReference type="EMBL" id="BSXW01000419">
    <property type="protein sequence ID" value="GMF21836.1"/>
    <property type="molecule type" value="Genomic_DNA"/>
</dbReference>
<keyword evidence="8" id="KW-1185">Reference proteome</keyword>
<name>A0A9W6TYU2_9STRA</name>
<comment type="domain">
    <text evidence="5">The RxLR-dEER motif acts to carry the protein into the host cell cytoplasm through binding to cell surface phosphatidylinositol-3-phosphate.</text>
</comment>